<dbReference type="EMBL" id="UYJE01008795">
    <property type="protein sequence ID" value="VDI67252.1"/>
    <property type="molecule type" value="Genomic_DNA"/>
</dbReference>
<evidence type="ECO:0000313" key="2">
    <source>
        <dbReference type="Proteomes" id="UP000596742"/>
    </source>
</evidence>
<dbReference type="Proteomes" id="UP000596742">
    <property type="component" value="Unassembled WGS sequence"/>
</dbReference>
<name>A0A8B6GNS9_MYTGA</name>
<gene>
    <name evidence="1" type="ORF">MGAL_10B068413</name>
</gene>
<keyword evidence="2" id="KW-1185">Reference proteome</keyword>
<protein>
    <submittedName>
        <fullName evidence="1">Uncharacterized protein</fullName>
    </submittedName>
</protein>
<reference evidence="1" key="1">
    <citation type="submission" date="2018-11" db="EMBL/GenBank/DDBJ databases">
        <authorList>
            <person name="Alioto T."/>
            <person name="Alioto T."/>
        </authorList>
    </citation>
    <scope>NUCLEOTIDE SEQUENCE</scope>
</reference>
<proteinExistence type="predicted"/>
<dbReference type="AlphaFoldDB" id="A0A8B6GNS9"/>
<sequence length="88" mass="10536">MSKRQYKRLENKLKRKYKRQEGDMIATLRKSDPKKYYKLFQKKRAKTSDVSLPEFFEHFRNLVTNDGINVTVDTPESVSDATYDELDR</sequence>
<organism evidence="1 2">
    <name type="scientific">Mytilus galloprovincialis</name>
    <name type="common">Mediterranean mussel</name>
    <dbReference type="NCBI Taxonomy" id="29158"/>
    <lineage>
        <taxon>Eukaryota</taxon>
        <taxon>Metazoa</taxon>
        <taxon>Spiralia</taxon>
        <taxon>Lophotrochozoa</taxon>
        <taxon>Mollusca</taxon>
        <taxon>Bivalvia</taxon>
        <taxon>Autobranchia</taxon>
        <taxon>Pteriomorphia</taxon>
        <taxon>Mytilida</taxon>
        <taxon>Mytiloidea</taxon>
        <taxon>Mytilidae</taxon>
        <taxon>Mytilinae</taxon>
        <taxon>Mytilus</taxon>
    </lineage>
</organism>
<evidence type="ECO:0000313" key="1">
    <source>
        <dbReference type="EMBL" id="VDI67252.1"/>
    </source>
</evidence>
<comment type="caution">
    <text evidence="1">The sequence shown here is derived from an EMBL/GenBank/DDBJ whole genome shotgun (WGS) entry which is preliminary data.</text>
</comment>
<accession>A0A8B6GNS9</accession>